<feature type="active site" description="Charge relay system" evidence="7">
    <location>
        <position position="735"/>
    </location>
</feature>
<gene>
    <name evidence="10" type="ORF">Esi_0044_0130</name>
</gene>
<evidence type="ECO:0000313" key="10">
    <source>
        <dbReference type="EMBL" id="CBN77322.1"/>
    </source>
</evidence>
<dbReference type="Pfam" id="PF00082">
    <property type="entry name" value="Peptidase_S8"/>
    <property type="match status" value="1"/>
</dbReference>
<protein>
    <recommendedName>
        <fullName evidence="6">subtilisin</fullName>
        <ecNumber evidence="6">3.4.21.62</ecNumber>
    </recommendedName>
</protein>
<dbReference type="CDD" id="cd04842">
    <property type="entry name" value="Peptidases_S8_Kp43_protease"/>
    <property type="match status" value="1"/>
</dbReference>
<dbReference type="InterPro" id="IPR000209">
    <property type="entry name" value="Peptidase_S8/S53_dom"/>
</dbReference>
<evidence type="ECO:0000259" key="9">
    <source>
        <dbReference type="Pfam" id="PF00082"/>
    </source>
</evidence>
<dbReference type="Proteomes" id="UP000002630">
    <property type="component" value="Linkage Group LG22"/>
</dbReference>
<evidence type="ECO:0000256" key="6">
    <source>
        <dbReference type="ARBA" id="ARBA00023619"/>
    </source>
</evidence>
<dbReference type="InterPro" id="IPR023828">
    <property type="entry name" value="Peptidase_S8_Ser-AS"/>
</dbReference>
<dbReference type="GO" id="GO:0006508">
    <property type="term" value="P:proteolysis"/>
    <property type="evidence" value="ECO:0007669"/>
    <property type="project" value="UniProtKB-KW"/>
</dbReference>
<dbReference type="PROSITE" id="PS00138">
    <property type="entry name" value="SUBTILASE_SER"/>
    <property type="match status" value="1"/>
</dbReference>
<evidence type="ECO:0000256" key="5">
    <source>
        <dbReference type="ARBA" id="ARBA00023529"/>
    </source>
</evidence>
<dbReference type="PROSITE" id="PS51892">
    <property type="entry name" value="SUBTILASE"/>
    <property type="match status" value="1"/>
</dbReference>
<dbReference type="Gene3D" id="3.40.50.200">
    <property type="entry name" value="Peptidase S8/S53 domain"/>
    <property type="match status" value="1"/>
</dbReference>
<feature type="compositionally biased region" description="Low complexity" evidence="8">
    <location>
        <begin position="480"/>
        <end position="493"/>
    </location>
</feature>
<dbReference type="InterPro" id="IPR034058">
    <property type="entry name" value="TagA/B/C/D_pept_dom"/>
</dbReference>
<keyword evidence="11" id="KW-1185">Reference proteome</keyword>
<keyword evidence="4 7" id="KW-0720">Serine protease</keyword>
<evidence type="ECO:0000256" key="7">
    <source>
        <dbReference type="PROSITE-ProRule" id="PRU01240"/>
    </source>
</evidence>
<dbReference type="PRINTS" id="PR00723">
    <property type="entry name" value="SUBTILISIN"/>
</dbReference>
<sequence>MFDDNQFQRAAVVVACAFWAAFLAPAWAAAAGKWNPPSLELVENGLATTAKDDFNGHAGAFEAAATWSGERLRHSQDETRAPHLCCAEYGQGRETFSRLKQFLSPEAVRVVSHSEDHGACFFATASHAQASAIMEDQEQFLLESFSPFPSALKLAPGLVDHSESHHVEEEPRSGLERLGARHGGTMRMSNVEGLNIKLTPDTLPARSAGAESFIIDLLGDLMSASADLHSTNFWSDPGMAGGEHLSSQGGAIRARDWSKAASVVHELSEAAGTSPGDICLWDEVALLQAGDDSLLVTGLDHLLFSGRGAGGSDEEESTELHVACFMGLVSFFAGRPEVLRVSPRHTKRVLNGAARGIIQSASATDTPLTDAGLDGTGEVIQVVDTGLDETSCFFIDDGGEEVDHGYYFEELFVGSAGSSQLIYFPVFDEGDFTYAEERRKVIQYIELVNPDSDYVAFSTTEGGVYPFLPPDEFGQDDSAGHGTHTAGSAAGATLNDPAETLTCSGDETLGCAGACIDESETTDDLVSSAIQMALPDLDRLCPMYGCDDSTDPCLSDEVDETLTNNGGMAQGAKLSIFDVFFEVFGLIEVLGNGVWEPCLEAGCKVHSLSLGGDTLCTPGESEILYDDFMYENPEHLLIFAAGNDGETERSVCTMASPAIGKNVLAVGASTSGDTRVISTEGGTGIDMVADFSSYGFTTDGRIKPEVLAPGDTVYSAASDGTDSHSCRLWAYQGTSMSCPIVAGASAMVRQYFVNETFYTADVTSRGFCSDGFICEGFSPSAATVKALLINSANLMGESSQPDGNRGFGRIHLEEGMPLEGEGDLALFVADALDTSIGEDTVEEYLFDVDADAGLELRATLSWIDYPATSTSAIQLVNDLDLVVVSPNGTVHRMWGSDVTDNRNVNERVIVDADDVETGTWTVLVYSNSLVTDSQSYSLVVNGAISAGTGEGASGSFDSSNPYFTGDLAGSGGGPHSVTPPARLSMILGATLAAVVAAGACMM</sequence>
<dbReference type="EC" id="3.4.21.62" evidence="6"/>
<evidence type="ECO:0000256" key="3">
    <source>
        <dbReference type="ARBA" id="ARBA00022801"/>
    </source>
</evidence>
<dbReference type="InterPro" id="IPR036852">
    <property type="entry name" value="Peptidase_S8/S53_dom_sf"/>
</dbReference>
<dbReference type="eggNOG" id="KOG1114">
    <property type="taxonomic scope" value="Eukaryota"/>
</dbReference>
<dbReference type="InParanoid" id="D8LNG5"/>
<comment type="catalytic activity">
    <reaction evidence="5">
        <text>Hydrolysis of proteins with broad specificity for peptide bonds, and a preference for a large uncharged residue in P1. Hydrolyzes peptide amides.</text>
        <dbReference type="EC" id="3.4.21.62"/>
    </reaction>
</comment>
<feature type="active site" description="Charge relay system" evidence="7">
    <location>
        <position position="384"/>
    </location>
</feature>
<dbReference type="InterPro" id="IPR051048">
    <property type="entry name" value="Peptidase_S8/S53_subtilisin"/>
</dbReference>
<proteinExistence type="inferred from homology"/>
<comment type="similarity">
    <text evidence="1 7">Belongs to the peptidase S8 family.</text>
</comment>
<dbReference type="SUPFAM" id="SSF52743">
    <property type="entry name" value="Subtilisin-like"/>
    <property type="match status" value="1"/>
</dbReference>
<dbReference type="PANTHER" id="PTHR43399">
    <property type="entry name" value="SUBTILISIN-RELATED"/>
    <property type="match status" value="1"/>
</dbReference>
<reference evidence="10 11" key="1">
    <citation type="journal article" date="2010" name="Nature">
        <title>The Ectocarpus genome and the independent evolution of multicellularity in brown algae.</title>
        <authorList>
            <person name="Cock J.M."/>
            <person name="Sterck L."/>
            <person name="Rouze P."/>
            <person name="Scornet D."/>
            <person name="Allen A.E."/>
            <person name="Amoutzias G."/>
            <person name="Anthouard V."/>
            <person name="Artiguenave F."/>
            <person name="Aury J.M."/>
            <person name="Badger J.H."/>
            <person name="Beszteri B."/>
            <person name="Billiau K."/>
            <person name="Bonnet E."/>
            <person name="Bothwell J.H."/>
            <person name="Bowler C."/>
            <person name="Boyen C."/>
            <person name="Brownlee C."/>
            <person name="Carrano C.J."/>
            <person name="Charrier B."/>
            <person name="Cho G.Y."/>
            <person name="Coelho S.M."/>
            <person name="Collen J."/>
            <person name="Corre E."/>
            <person name="Da Silva C."/>
            <person name="Delage L."/>
            <person name="Delaroque N."/>
            <person name="Dittami S.M."/>
            <person name="Doulbeau S."/>
            <person name="Elias M."/>
            <person name="Farnham G."/>
            <person name="Gachon C.M."/>
            <person name="Gschloessl B."/>
            <person name="Heesch S."/>
            <person name="Jabbari K."/>
            <person name="Jubin C."/>
            <person name="Kawai H."/>
            <person name="Kimura K."/>
            <person name="Kloareg B."/>
            <person name="Kupper F.C."/>
            <person name="Lang D."/>
            <person name="Le Bail A."/>
            <person name="Leblanc C."/>
            <person name="Lerouge P."/>
            <person name="Lohr M."/>
            <person name="Lopez P.J."/>
            <person name="Martens C."/>
            <person name="Maumus F."/>
            <person name="Michel G."/>
            <person name="Miranda-Saavedra D."/>
            <person name="Morales J."/>
            <person name="Moreau H."/>
            <person name="Motomura T."/>
            <person name="Nagasato C."/>
            <person name="Napoli C.A."/>
            <person name="Nelson D.R."/>
            <person name="Nyvall-Collen P."/>
            <person name="Peters A.F."/>
            <person name="Pommier C."/>
            <person name="Potin P."/>
            <person name="Poulain J."/>
            <person name="Quesneville H."/>
            <person name="Read B."/>
            <person name="Rensing S.A."/>
            <person name="Ritter A."/>
            <person name="Rousvoal S."/>
            <person name="Samanta M."/>
            <person name="Samson G."/>
            <person name="Schroeder D.C."/>
            <person name="Segurens B."/>
            <person name="Strittmatter M."/>
            <person name="Tonon T."/>
            <person name="Tregear J.W."/>
            <person name="Valentin K."/>
            <person name="von Dassow P."/>
            <person name="Yamagishi T."/>
            <person name="Van de Peer Y."/>
            <person name="Wincker P."/>
        </authorList>
    </citation>
    <scope>NUCLEOTIDE SEQUENCE [LARGE SCALE GENOMIC DNA]</scope>
    <source>
        <strain evidence="11">Ec32 / CCAP1310/4</strain>
    </source>
</reference>
<organism evidence="10 11">
    <name type="scientific">Ectocarpus siliculosus</name>
    <name type="common">Brown alga</name>
    <name type="synonym">Conferva siliculosa</name>
    <dbReference type="NCBI Taxonomy" id="2880"/>
    <lineage>
        <taxon>Eukaryota</taxon>
        <taxon>Sar</taxon>
        <taxon>Stramenopiles</taxon>
        <taxon>Ochrophyta</taxon>
        <taxon>PX clade</taxon>
        <taxon>Phaeophyceae</taxon>
        <taxon>Ectocarpales</taxon>
        <taxon>Ectocarpaceae</taxon>
        <taxon>Ectocarpus</taxon>
    </lineage>
</organism>
<keyword evidence="3 7" id="KW-0378">Hydrolase</keyword>
<dbReference type="EMBL" id="FN649747">
    <property type="protein sequence ID" value="CBN77322.1"/>
    <property type="molecule type" value="Genomic_DNA"/>
</dbReference>
<dbReference type="Gene3D" id="2.60.120.380">
    <property type="match status" value="1"/>
</dbReference>
<dbReference type="OrthoDB" id="10256524at2759"/>
<evidence type="ECO:0000256" key="2">
    <source>
        <dbReference type="ARBA" id="ARBA00022670"/>
    </source>
</evidence>
<accession>D8LNG5</accession>
<evidence type="ECO:0000256" key="4">
    <source>
        <dbReference type="ARBA" id="ARBA00022825"/>
    </source>
</evidence>
<feature type="active site" description="Charge relay system" evidence="7">
    <location>
        <position position="481"/>
    </location>
</feature>
<keyword evidence="2 7" id="KW-0645">Protease</keyword>
<evidence type="ECO:0000256" key="8">
    <source>
        <dbReference type="SAM" id="MobiDB-lite"/>
    </source>
</evidence>
<dbReference type="AlphaFoldDB" id="D8LNG5"/>
<dbReference type="PANTHER" id="PTHR43399:SF4">
    <property type="entry name" value="CELL WALL-ASSOCIATED PROTEASE"/>
    <property type="match status" value="1"/>
</dbReference>
<evidence type="ECO:0000256" key="1">
    <source>
        <dbReference type="ARBA" id="ARBA00011073"/>
    </source>
</evidence>
<dbReference type="GO" id="GO:0004252">
    <property type="term" value="F:serine-type endopeptidase activity"/>
    <property type="evidence" value="ECO:0007669"/>
    <property type="project" value="UniProtKB-UniRule"/>
</dbReference>
<name>D8LNG5_ECTSI</name>
<dbReference type="InterPro" id="IPR015500">
    <property type="entry name" value="Peptidase_S8_subtilisin-rel"/>
</dbReference>
<dbReference type="EMBL" id="FN648641">
    <property type="protein sequence ID" value="CBN77322.1"/>
    <property type="molecule type" value="Genomic_DNA"/>
</dbReference>
<evidence type="ECO:0000313" key="11">
    <source>
        <dbReference type="Proteomes" id="UP000002630"/>
    </source>
</evidence>
<feature type="region of interest" description="Disordered" evidence="8">
    <location>
        <begin position="472"/>
        <end position="493"/>
    </location>
</feature>
<dbReference type="STRING" id="2880.D8LNG5"/>
<feature type="domain" description="Peptidase S8/S53" evidence="9">
    <location>
        <begin position="375"/>
        <end position="806"/>
    </location>
</feature>